<feature type="domain" description="Penicillin-binding protein dimerisation" evidence="15">
    <location>
        <begin position="64"/>
        <end position="229"/>
    </location>
</feature>
<evidence type="ECO:0000256" key="4">
    <source>
        <dbReference type="ARBA" id="ARBA00022519"/>
    </source>
</evidence>
<proteinExistence type="predicted"/>
<keyword evidence="9" id="KW-0573">Peptidoglycan synthesis</keyword>
<keyword evidence="6 13" id="KW-0812">Transmembrane</keyword>
<organism evidence="16">
    <name type="scientific">hydrothermal vent metagenome</name>
    <dbReference type="NCBI Taxonomy" id="652676"/>
    <lineage>
        <taxon>unclassified sequences</taxon>
        <taxon>metagenomes</taxon>
        <taxon>ecological metagenomes</taxon>
    </lineage>
</organism>
<dbReference type="InterPro" id="IPR017790">
    <property type="entry name" value="Penicillin-binding_protein_2"/>
</dbReference>
<accession>A0A3B1BEL1</accession>
<keyword evidence="5" id="KW-0645">Protease</keyword>
<dbReference type="GO" id="GO:0071555">
    <property type="term" value="P:cell wall organization"/>
    <property type="evidence" value="ECO:0007669"/>
    <property type="project" value="UniProtKB-KW"/>
</dbReference>
<dbReference type="SUPFAM" id="SSF56519">
    <property type="entry name" value="Penicillin binding protein dimerisation domain"/>
    <property type="match status" value="1"/>
</dbReference>
<comment type="subcellular location">
    <subcellularLocation>
        <location evidence="2">Cell membrane</location>
    </subcellularLocation>
    <subcellularLocation>
        <location evidence="1">Membrane</location>
        <topology evidence="1">Single-pass membrane protein</topology>
    </subcellularLocation>
</comment>
<keyword evidence="3" id="KW-1003">Cell membrane</keyword>
<keyword evidence="10 13" id="KW-1133">Transmembrane helix</keyword>
<evidence type="ECO:0000259" key="15">
    <source>
        <dbReference type="Pfam" id="PF03717"/>
    </source>
</evidence>
<dbReference type="GO" id="GO:0009252">
    <property type="term" value="P:peptidoglycan biosynthetic process"/>
    <property type="evidence" value="ECO:0007669"/>
    <property type="project" value="UniProtKB-KW"/>
</dbReference>
<keyword evidence="7 16" id="KW-0378">Hydrolase</keyword>
<keyword evidence="12" id="KW-0961">Cell wall biogenesis/degradation</keyword>
<sequence length="613" mass="67480">MYVPNFTSDVFFEGLKKKILIFTLLVTVGFAGLTVRLWHLAIMQHATLQSRAENNRVREVVLDGLRGKILDRNGIALVDNRPSFQLSMIPEDMSDPRKTLTILSGVIDIDVEATLKILKQANPFRPITLKRDIGRKEVAFVEERRIDLPGIFLEVKPIRRYIYGELGAHMLGYLGAITPGQLGKTSRSIYSRDDFLGQYGIEKVFEKTLRGGKGLKLMEVDAAGRELQRIGRVAAPSGQDLQLTIDYNAQKAAEEAFADKMGAVVAIDPNNGDVLAFVSKPSFDPNLLSFGINHEQWKNLVTNEFHPLQNRAIQGQYPPGSTFKIVVAAAALSEGVITPETTIFCPGSYTLGRRTYRCWKKYGHGAMNVHTALVQSCDVFFYNVGLTLGINTIAKYAKLFGLGTPTGIALKGEKPGLIPTTAWKEKNRNEPWIIGETVSCSIGQGYMLATPLQMARMVAVVANGGKIVRPRVVKGKGDEVKEEEAMSPISRETFDILRRALKGVVYEAHGTAWRLKQGPNQYAGKTGTAQVIQMKQNEEWDSEKVKLKHRDHALFVSYAPADNPRIAVAVVAEHSGHGGEMAAPVAQSIIDAYLGNNMDKTVATKKEKADGDG</sequence>
<dbReference type="GO" id="GO:0006508">
    <property type="term" value="P:proteolysis"/>
    <property type="evidence" value="ECO:0007669"/>
    <property type="project" value="UniProtKB-KW"/>
</dbReference>
<evidence type="ECO:0000256" key="13">
    <source>
        <dbReference type="SAM" id="Phobius"/>
    </source>
</evidence>
<dbReference type="GO" id="GO:0005886">
    <property type="term" value="C:plasma membrane"/>
    <property type="evidence" value="ECO:0007669"/>
    <property type="project" value="UniProtKB-SubCell"/>
</dbReference>
<dbReference type="InterPro" id="IPR001460">
    <property type="entry name" value="PCN-bd_Tpept"/>
</dbReference>
<dbReference type="Pfam" id="PF03717">
    <property type="entry name" value="PBP_dimer"/>
    <property type="match status" value="1"/>
</dbReference>
<evidence type="ECO:0000256" key="5">
    <source>
        <dbReference type="ARBA" id="ARBA00022670"/>
    </source>
</evidence>
<feature type="transmembrane region" description="Helical" evidence="13">
    <location>
        <begin position="20"/>
        <end position="41"/>
    </location>
</feature>
<evidence type="ECO:0000256" key="7">
    <source>
        <dbReference type="ARBA" id="ARBA00022801"/>
    </source>
</evidence>
<evidence type="ECO:0000256" key="1">
    <source>
        <dbReference type="ARBA" id="ARBA00004167"/>
    </source>
</evidence>
<evidence type="ECO:0000256" key="6">
    <source>
        <dbReference type="ARBA" id="ARBA00022692"/>
    </source>
</evidence>
<dbReference type="GO" id="GO:0071972">
    <property type="term" value="F:peptidoglycan L,D-transpeptidase activity"/>
    <property type="evidence" value="ECO:0007669"/>
    <property type="project" value="TreeGrafter"/>
</dbReference>
<dbReference type="InterPro" id="IPR050515">
    <property type="entry name" value="Beta-lactam/transpept"/>
</dbReference>
<evidence type="ECO:0000259" key="14">
    <source>
        <dbReference type="Pfam" id="PF00905"/>
    </source>
</evidence>
<dbReference type="Gene3D" id="3.40.710.10">
    <property type="entry name" value="DD-peptidase/beta-lactamase superfamily"/>
    <property type="match status" value="1"/>
</dbReference>
<evidence type="ECO:0000256" key="3">
    <source>
        <dbReference type="ARBA" id="ARBA00022475"/>
    </source>
</evidence>
<keyword evidence="11 13" id="KW-0472">Membrane</keyword>
<dbReference type="Pfam" id="PF00905">
    <property type="entry name" value="Transpeptidase"/>
    <property type="match status" value="1"/>
</dbReference>
<dbReference type="EMBL" id="UOGE01000011">
    <property type="protein sequence ID" value="VAX16549.1"/>
    <property type="molecule type" value="Genomic_DNA"/>
</dbReference>
<keyword evidence="16" id="KW-0121">Carboxypeptidase</keyword>
<dbReference type="GO" id="GO:0008658">
    <property type="term" value="F:penicillin binding"/>
    <property type="evidence" value="ECO:0007669"/>
    <property type="project" value="InterPro"/>
</dbReference>
<gene>
    <name evidence="16" type="ORF">MNBD_NITROSPINAE02-2136</name>
</gene>
<dbReference type="EC" id="3.4.16.4" evidence="16"/>
<dbReference type="AlphaFoldDB" id="A0A3B1BEL1"/>
<dbReference type="GO" id="GO:0009002">
    <property type="term" value="F:serine-type D-Ala-D-Ala carboxypeptidase activity"/>
    <property type="evidence" value="ECO:0007669"/>
    <property type="project" value="UniProtKB-EC"/>
</dbReference>
<dbReference type="PANTHER" id="PTHR30627">
    <property type="entry name" value="PEPTIDOGLYCAN D,D-TRANSPEPTIDASE"/>
    <property type="match status" value="1"/>
</dbReference>
<evidence type="ECO:0000256" key="11">
    <source>
        <dbReference type="ARBA" id="ARBA00023136"/>
    </source>
</evidence>
<evidence type="ECO:0000256" key="9">
    <source>
        <dbReference type="ARBA" id="ARBA00022984"/>
    </source>
</evidence>
<dbReference type="GO" id="GO:0008360">
    <property type="term" value="P:regulation of cell shape"/>
    <property type="evidence" value="ECO:0007669"/>
    <property type="project" value="UniProtKB-KW"/>
</dbReference>
<reference evidence="16" key="1">
    <citation type="submission" date="2018-06" db="EMBL/GenBank/DDBJ databases">
        <authorList>
            <person name="Zhirakovskaya E."/>
        </authorList>
    </citation>
    <scope>NUCLEOTIDE SEQUENCE</scope>
</reference>
<keyword evidence="8" id="KW-0133">Cell shape</keyword>
<feature type="domain" description="Penicillin-binding protein transpeptidase" evidence="14">
    <location>
        <begin position="262"/>
        <end position="590"/>
    </location>
</feature>
<dbReference type="SUPFAM" id="SSF56601">
    <property type="entry name" value="beta-lactamase/transpeptidase-like"/>
    <property type="match status" value="1"/>
</dbReference>
<dbReference type="NCBIfam" id="TIGR03423">
    <property type="entry name" value="pbp2_mrdA"/>
    <property type="match status" value="1"/>
</dbReference>
<evidence type="ECO:0000256" key="2">
    <source>
        <dbReference type="ARBA" id="ARBA00004236"/>
    </source>
</evidence>
<evidence type="ECO:0000256" key="8">
    <source>
        <dbReference type="ARBA" id="ARBA00022960"/>
    </source>
</evidence>
<dbReference type="PANTHER" id="PTHR30627:SF2">
    <property type="entry name" value="PEPTIDOGLYCAN D,D-TRANSPEPTIDASE MRDA"/>
    <property type="match status" value="1"/>
</dbReference>
<keyword evidence="4" id="KW-0997">Cell inner membrane</keyword>
<dbReference type="FunFam" id="3.40.710.10:FF:000024">
    <property type="entry name" value="Penicillin-binding protein 2"/>
    <property type="match status" value="1"/>
</dbReference>
<protein>
    <submittedName>
        <fullName evidence="16">Peptidoglycan D,D-transpeptidase MrdA</fullName>
        <ecNumber evidence="16">3.4.16.4</ecNumber>
    </submittedName>
</protein>
<dbReference type="InterPro" id="IPR005311">
    <property type="entry name" value="PBP_dimer"/>
</dbReference>
<name>A0A3B1BEL1_9ZZZZ</name>
<evidence type="ECO:0000256" key="10">
    <source>
        <dbReference type="ARBA" id="ARBA00022989"/>
    </source>
</evidence>
<evidence type="ECO:0000256" key="12">
    <source>
        <dbReference type="ARBA" id="ARBA00023316"/>
    </source>
</evidence>
<dbReference type="InterPro" id="IPR012338">
    <property type="entry name" value="Beta-lactam/transpept-like"/>
</dbReference>
<dbReference type="Gene3D" id="3.90.1310.10">
    <property type="entry name" value="Penicillin-binding protein 2a (Domain 2)"/>
    <property type="match status" value="1"/>
</dbReference>
<evidence type="ECO:0000313" key="16">
    <source>
        <dbReference type="EMBL" id="VAX16549.1"/>
    </source>
</evidence>
<dbReference type="InterPro" id="IPR036138">
    <property type="entry name" value="PBP_dimer_sf"/>
</dbReference>